<keyword evidence="3" id="KW-1185">Reference proteome</keyword>
<feature type="region of interest" description="Disordered" evidence="1">
    <location>
        <begin position="1"/>
        <end position="86"/>
    </location>
</feature>
<reference evidence="2 3" key="1">
    <citation type="submission" date="2016-04" db="EMBL/GenBank/DDBJ databases">
        <title>A degradative enzymes factory behind the ericoid mycorrhizal symbiosis.</title>
        <authorList>
            <consortium name="DOE Joint Genome Institute"/>
            <person name="Martino E."/>
            <person name="Morin E."/>
            <person name="Grelet G."/>
            <person name="Kuo A."/>
            <person name="Kohler A."/>
            <person name="Daghino S."/>
            <person name="Barry K."/>
            <person name="Choi C."/>
            <person name="Cichocki N."/>
            <person name="Clum A."/>
            <person name="Copeland A."/>
            <person name="Hainaut M."/>
            <person name="Haridas S."/>
            <person name="Labutti K."/>
            <person name="Lindquist E."/>
            <person name="Lipzen A."/>
            <person name="Khouja H.-R."/>
            <person name="Murat C."/>
            <person name="Ohm R."/>
            <person name="Olson A."/>
            <person name="Spatafora J."/>
            <person name="Veneault-Fourrey C."/>
            <person name="Henrissat B."/>
            <person name="Grigoriev I."/>
            <person name="Martin F."/>
            <person name="Perotto S."/>
        </authorList>
    </citation>
    <scope>NUCLEOTIDE SEQUENCE [LARGE SCALE GENOMIC DNA]</scope>
    <source>
        <strain evidence="2 3">F</strain>
    </source>
</reference>
<organism evidence="2 3">
    <name type="scientific">Hyaloscypha variabilis (strain UAMH 11265 / GT02V1 / F)</name>
    <name type="common">Meliniomyces variabilis</name>
    <dbReference type="NCBI Taxonomy" id="1149755"/>
    <lineage>
        <taxon>Eukaryota</taxon>
        <taxon>Fungi</taxon>
        <taxon>Dikarya</taxon>
        <taxon>Ascomycota</taxon>
        <taxon>Pezizomycotina</taxon>
        <taxon>Leotiomycetes</taxon>
        <taxon>Helotiales</taxon>
        <taxon>Hyaloscyphaceae</taxon>
        <taxon>Hyaloscypha</taxon>
        <taxon>Hyaloscypha variabilis</taxon>
    </lineage>
</organism>
<dbReference type="PANTHER" id="PTHR22705:SF0">
    <property type="entry name" value="ZZ-TYPE ZINC FINGER-CONTAINING PROTEIN 3"/>
    <property type="match status" value="1"/>
</dbReference>
<feature type="compositionally biased region" description="Low complexity" evidence="1">
    <location>
        <begin position="42"/>
        <end position="55"/>
    </location>
</feature>
<evidence type="ECO:0000256" key="1">
    <source>
        <dbReference type="SAM" id="MobiDB-lite"/>
    </source>
</evidence>
<evidence type="ECO:0000313" key="3">
    <source>
        <dbReference type="Proteomes" id="UP000235786"/>
    </source>
</evidence>
<feature type="compositionally biased region" description="Basic and acidic residues" evidence="1">
    <location>
        <begin position="117"/>
        <end position="142"/>
    </location>
</feature>
<feature type="region of interest" description="Disordered" evidence="1">
    <location>
        <begin position="226"/>
        <end position="280"/>
    </location>
</feature>
<dbReference type="STRING" id="1149755.A0A2J6RT75"/>
<proteinExistence type="predicted"/>
<feature type="compositionally biased region" description="Polar residues" evidence="1">
    <location>
        <begin position="8"/>
        <end position="23"/>
    </location>
</feature>
<dbReference type="Proteomes" id="UP000235786">
    <property type="component" value="Unassembled WGS sequence"/>
</dbReference>
<gene>
    <name evidence="2" type="ORF">L207DRAFT_331249</name>
</gene>
<protein>
    <submittedName>
        <fullName evidence="2">Uncharacterized protein</fullName>
    </submittedName>
</protein>
<dbReference type="PANTHER" id="PTHR22705">
    <property type="entry name" value="ZINC FINGER, ZZ DOMAIN CONTAINING 3"/>
    <property type="match status" value="1"/>
</dbReference>
<sequence>MPSLDEPASNSPNTATRSRSHSPIQPPYSPITPTLSSARLASTNSPQTNTNTSPQASSIRYTHSQPPQTAIPPPQLPPTTISFDDNPDVLALKSAASILQIQARNAVQDIQALQRIKERALRNPEEFGRALETGEVRTRNDPLYHPGDYVEDSDDDVEMGGLNGEKEKSGKGKKGAKGGKGNRAAKEKWEPLPAPQNVVRCPPINWNQYAVVGDSLEKIHRDQLERPSEGFPARVGSDGQLVAGGEGQRRQSEGGVVIAAPYQPGRDRIEKMSTRKGGKR</sequence>
<dbReference type="AlphaFoldDB" id="A0A2J6RT75"/>
<name>A0A2J6RT75_HYAVF</name>
<feature type="compositionally biased region" description="Polar residues" evidence="1">
    <location>
        <begin position="31"/>
        <end position="41"/>
    </location>
</feature>
<accession>A0A2J6RT75</accession>
<dbReference type="InterPro" id="IPR037830">
    <property type="entry name" value="ZZZ3"/>
</dbReference>
<dbReference type="EMBL" id="KZ613944">
    <property type="protein sequence ID" value="PMD41726.1"/>
    <property type="molecule type" value="Genomic_DNA"/>
</dbReference>
<evidence type="ECO:0000313" key="2">
    <source>
        <dbReference type="EMBL" id="PMD41726.1"/>
    </source>
</evidence>
<feature type="region of interest" description="Disordered" evidence="1">
    <location>
        <begin position="117"/>
        <end position="199"/>
    </location>
</feature>
<dbReference type="OrthoDB" id="20473at2759"/>
<feature type="compositionally biased region" description="Acidic residues" evidence="1">
    <location>
        <begin position="149"/>
        <end position="158"/>
    </location>
</feature>